<dbReference type="OrthoDB" id="4369563at2759"/>
<organism evidence="3 4">
    <name type="scientific">Exophiala aquamarina CBS 119918</name>
    <dbReference type="NCBI Taxonomy" id="1182545"/>
    <lineage>
        <taxon>Eukaryota</taxon>
        <taxon>Fungi</taxon>
        <taxon>Dikarya</taxon>
        <taxon>Ascomycota</taxon>
        <taxon>Pezizomycotina</taxon>
        <taxon>Eurotiomycetes</taxon>
        <taxon>Chaetothyriomycetidae</taxon>
        <taxon>Chaetothyriales</taxon>
        <taxon>Herpotrichiellaceae</taxon>
        <taxon>Exophiala</taxon>
    </lineage>
</organism>
<dbReference type="AlphaFoldDB" id="A0A072PKC8"/>
<dbReference type="Pfam" id="PF00005">
    <property type="entry name" value="ABC_tran"/>
    <property type="match status" value="1"/>
</dbReference>
<dbReference type="GO" id="GO:0016887">
    <property type="term" value="F:ATP hydrolysis activity"/>
    <property type="evidence" value="ECO:0007669"/>
    <property type="project" value="InterPro"/>
</dbReference>
<dbReference type="EMBL" id="AMGV01000002">
    <property type="protein sequence ID" value="KEF60306.1"/>
    <property type="molecule type" value="Genomic_DNA"/>
</dbReference>
<accession>A0A072PKC8</accession>
<sequence length="104" mass="11846">MYGSLSHEEARPHRGYIVMDEDENTFFPTLTARETIEFTTRLNVAHNALTSPSSSEEARRITIDFLFRMLNIFYAKNTKVGNEYIRGVSGGERKRIGIAEVMAT</sequence>
<protein>
    <submittedName>
        <fullName evidence="3">ATPase</fullName>
    </submittedName>
</protein>
<dbReference type="HOGENOM" id="CLU_2250162_0_0_1"/>
<dbReference type="RefSeq" id="XP_013262896.1">
    <property type="nucleotide sequence ID" value="XM_013407442.1"/>
</dbReference>
<keyword evidence="4" id="KW-1185">Reference proteome</keyword>
<dbReference type="SUPFAM" id="SSF52540">
    <property type="entry name" value="P-loop containing nucleoside triphosphate hydrolases"/>
    <property type="match status" value="1"/>
</dbReference>
<keyword evidence="1" id="KW-0813">Transport</keyword>
<dbReference type="STRING" id="1182545.A0A072PKC8"/>
<dbReference type="VEuPathDB" id="FungiDB:A1O9_01866"/>
<dbReference type="InterPro" id="IPR027417">
    <property type="entry name" value="P-loop_NTPase"/>
</dbReference>
<evidence type="ECO:0000256" key="1">
    <source>
        <dbReference type="ARBA" id="ARBA00022448"/>
    </source>
</evidence>
<dbReference type="PANTHER" id="PTHR19241">
    <property type="entry name" value="ATP-BINDING CASSETTE TRANSPORTER"/>
    <property type="match status" value="1"/>
</dbReference>
<dbReference type="GeneID" id="25276812"/>
<gene>
    <name evidence="3" type="ORF">A1O9_01866</name>
</gene>
<name>A0A072PKC8_9EURO</name>
<proteinExistence type="predicted"/>
<evidence type="ECO:0000313" key="3">
    <source>
        <dbReference type="EMBL" id="KEF60306.1"/>
    </source>
</evidence>
<feature type="domain" description="ABC transporter" evidence="2">
    <location>
        <begin position="8"/>
        <end position="103"/>
    </location>
</feature>
<dbReference type="Proteomes" id="UP000027920">
    <property type="component" value="Unassembled WGS sequence"/>
</dbReference>
<dbReference type="InterPro" id="IPR003439">
    <property type="entry name" value="ABC_transporter-like_ATP-bd"/>
</dbReference>
<reference evidence="3 4" key="1">
    <citation type="submission" date="2013-03" db="EMBL/GenBank/DDBJ databases">
        <title>The Genome Sequence of Exophiala aquamarina CBS 119918.</title>
        <authorList>
            <consortium name="The Broad Institute Genomics Platform"/>
            <person name="Cuomo C."/>
            <person name="de Hoog S."/>
            <person name="Gorbushina A."/>
            <person name="Walker B."/>
            <person name="Young S.K."/>
            <person name="Zeng Q."/>
            <person name="Gargeya S."/>
            <person name="Fitzgerald M."/>
            <person name="Haas B."/>
            <person name="Abouelleil A."/>
            <person name="Allen A.W."/>
            <person name="Alvarado L."/>
            <person name="Arachchi H.M."/>
            <person name="Berlin A.M."/>
            <person name="Chapman S.B."/>
            <person name="Gainer-Dewar J."/>
            <person name="Goldberg J."/>
            <person name="Griggs A."/>
            <person name="Gujja S."/>
            <person name="Hansen M."/>
            <person name="Howarth C."/>
            <person name="Imamovic A."/>
            <person name="Ireland A."/>
            <person name="Larimer J."/>
            <person name="McCowan C."/>
            <person name="Murphy C."/>
            <person name="Pearson M."/>
            <person name="Poon T.W."/>
            <person name="Priest M."/>
            <person name="Roberts A."/>
            <person name="Saif S."/>
            <person name="Shea T."/>
            <person name="Sisk P."/>
            <person name="Sykes S."/>
            <person name="Wortman J."/>
            <person name="Nusbaum C."/>
            <person name="Birren B."/>
        </authorList>
    </citation>
    <scope>NUCLEOTIDE SEQUENCE [LARGE SCALE GENOMIC DNA]</scope>
    <source>
        <strain evidence="3 4">CBS 119918</strain>
    </source>
</reference>
<comment type="caution">
    <text evidence="3">The sequence shown here is derived from an EMBL/GenBank/DDBJ whole genome shotgun (WGS) entry which is preliminary data.</text>
</comment>
<dbReference type="Gene3D" id="3.40.50.300">
    <property type="entry name" value="P-loop containing nucleotide triphosphate hydrolases"/>
    <property type="match status" value="1"/>
</dbReference>
<evidence type="ECO:0000259" key="2">
    <source>
        <dbReference type="Pfam" id="PF00005"/>
    </source>
</evidence>
<evidence type="ECO:0000313" key="4">
    <source>
        <dbReference type="Proteomes" id="UP000027920"/>
    </source>
</evidence>
<dbReference type="GO" id="GO:0005524">
    <property type="term" value="F:ATP binding"/>
    <property type="evidence" value="ECO:0007669"/>
    <property type="project" value="InterPro"/>
</dbReference>